<dbReference type="InterPro" id="IPR000845">
    <property type="entry name" value="Nucleoside_phosphorylase_d"/>
</dbReference>
<dbReference type="Gene3D" id="3.40.50.300">
    <property type="entry name" value="P-loop containing nucleotide triphosphate hydrolases"/>
    <property type="match status" value="1"/>
</dbReference>
<dbReference type="SMART" id="SM00248">
    <property type="entry name" value="ANK"/>
    <property type="match status" value="13"/>
</dbReference>
<comment type="caution">
    <text evidence="7">The sequence shown here is derived from an EMBL/GenBank/DDBJ whole genome shotgun (WGS) entry which is preliminary data.</text>
</comment>
<dbReference type="PROSITE" id="PS00234">
    <property type="entry name" value="GAS_VESICLE_A_1"/>
    <property type="match status" value="1"/>
</dbReference>
<dbReference type="PROSITE" id="PS50297">
    <property type="entry name" value="ANK_REP_REGION"/>
    <property type="match status" value="9"/>
</dbReference>
<evidence type="ECO:0000259" key="4">
    <source>
        <dbReference type="Pfam" id="PF01048"/>
    </source>
</evidence>
<accession>A0A8H4J9N5</accession>
<dbReference type="Pfam" id="PF01048">
    <property type="entry name" value="PNP_UDP_1"/>
    <property type="match status" value="1"/>
</dbReference>
<dbReference type="PRINTS" id="PR01415">
    <property type="entry name" value="ANKYRIN"/>
</dbReference>
<dbReference type="InterPro" id="IPR002110">
    <property type="entry name" value="Ankyrin_rpt"/>
</dbReference>
<feature type="repeat" description="ANK" evidence="3">
    <location>
        <begin position="1231"/>
        <end position="1254"/>
    </location>
</feature>
<dbReference type="GO" id="GO:0012506">
    <property type="term" value="C:vesicle membrane"/>
    <property type="evidence" value="ECO:0007669"/>
    <property type="project" value="InterPro"/>
</dbReference>
<feature type="domain" description="Nucleoside phosphorylase" evidence="4">
    <location>
        <begin position="257"/>
        <end position="356"/>
    </location>
</feature>
<dbReference type="InterPro" id="IPR018493">
    <property type="entry name" value="GvpA-like_CS"/>
</dbReference>
<dbReference type="Gene3D" id="1.25.40.20">
    <property type="entry name" value="Ankyrin repeat-containing domain"/>
    <property type="match status" value="4"/>
</dbReference>
<feature type="repeat" description="ANK" evidence="3">
    <location>
        <begin position="1117"/>
        <end position="1149"/>
    </location>
</feature>
<proteinExistence type="predicted"/>
<dbReference type="InterPro" id="IPR054471">
    <property type="entry name" value="GPIID_WHD"/>
</dbReference>
<dbReference type="SUPFAM" id="SSF52540">
    <property type="entry name" value="P-loop containing nucleoside triphosphate hydrolases"/>
    <property type="match status" value="1"/>
</dbReference>
<dbReference type="GO" id="GO:0005198">
    <property type="term" value="F:structural molecule activity"/>
    <property type="evidence" value="ECO:0007669"/>
    <property type="project" value="InterPro"/>
</dbReference>
<feature type="repeat" description="ANK" evidence="3">
    <location>
        <begin position="1051"/>
        <end position="1083"/>
    </location>
</feature>
<sequence length="1361" mass="150590">MQAAGQQRRPDPTIGLGSDLLMARPGSEPLMSEHRQSKDVFTHADYSVGWVCALPKELTAATAMLDEQHPSLSKSRNDTNTYTLGSIGPHNIAITCLPKGMIGNIPAATVASHLLTTFPSIKVGLMVGIGGGIPSNKVRLGDVVVSTSSGDYPGVVRWDAGKVHGLGKFERIGSLNNPPQSLLTALTQLETQHNLIGTKIPEYLEELKQKWPKLAAASLRNESLKDVLFKSSYDHISATICNTDDEDVDESEDEEQDPCRFCDRSMVVKRKDREMRIHYGLIASGDKLIKDAASRNKLNKDLGGQVLCIEMEAAGLVNHFPCLVIRGICDYADSHKNKDWQEHAAIVAAALAKELLQYVQPADVEGERPLKDLLNDVHSLVSETHKDVAEIRTSQNRKDDIKILDWLTTIDYGLQQSEFQKVQEPGTGSWLLNMSEYRNWLKTPGQTLFCQGIPGVGKTILTSGLVGHLSSEFEGYSASGISYIFCNFQRQDQQTSDGLLACILKQLSASLPSLPDCLRSLYTSHAISRTRPSSREIISTLASVISEHSRVFIIVDALDEYGSAPGARESFLVQLARLQQEFDVNLFATSRFDTAISSEIRSNFLNNIKLEINAVRDDIGTYIEGNFNMLPSDIRQNKALRQDIIESVQESVDGMFLLARIYLKLLSYKVSETEIRNQLAMFKRGSGKGNAKALANAYEQTMARIKSQEPDHAILAKRVLLWLTYARSELTIHDLQYALATRSKGRMVYKQDLPFESTIISVCAGLVAFDESNKIIRLVHYTAQEHLIQNPHELFPLTEQDITRTCMTHLWVDENERYRFLDFDLATRSSYPLWWYSALNWGHHGRESSISNHELIEFMNDEATVSLAMRNALQRFQLGYFFMRHLHIAAHFGLAELVENLLDRGAAVDIADRTGRTPLSYAAEQGYEAIMVMLLERGAEVDSQDGDIPKWNYHNENAGRTPLSFATERGHEAAVHILIANGASSSVRSKSGLTPLSYAVENKRESLVRLFLDTEPGDISIELGRAVDNGHETIVRLLLEHGAEVDCSTTPGFTPLLRATRSKNEDIIRLLLANGANPDPLYSMSTPLLSAAVRGYDAIVRLLLETGRVEIDRPDRFGRTALSHMAQHGNETTVRTLLDMGANPNTEAQATFIGAQFYNGRTPLSFAAEKGHEAIVKLLINKGATVGLRPTNEAKSTRLAPISYAARNGHEGVIRTLVEIGQADPDSPDFKGRTPLSYAAEKGLASVVRLLLEKYKADPDHMDEDGHTPLSDAAKNGHVGIIRELLETGKVGPDSVDGWGLTPLCQAAFWGHKFVVLLLIEKGADVEYVIPSGDWKGKSALAIATRYGHQAIVDILGKRRQ</sequence>
<evidence type="ECO:0000256" key="2">
    <source>
        <dbReference type="ARBA" id="ARBA00023043"/>
    </source>
</evidence>
<dbReference type="InterPro" id="IPR035994">
    <property type="entry name" value="Nucleoside_phosphorylase_sf"/>
</dbReference>
<reference evidence="7 8" key="1">
    <citation type="submission" date="2020-01" db="EMBL/GenBank/DDBJ databases">
        <title>Identification and distribution of gene clusters putatively required for synthesis of sphingolipid metabolism inhibitors in phylogenetically diverse species of the filamentous fungus Fusarium.</title>
        <authorList>
            <person name="Kim H.-S."/>
            <person name="Busman M."/>
            <person name="Brown D.W."/>
            <person name="Divon H."/>
            <person name="Uhlig S."/>
            <person name="Proctor R.H."/>
        </authorList>
    </citation>
    <scope>NUCLEOTIDE SEQUENCE [LARGE SCALE GENOMIC DNA]</scope>
    <source>
        <strain evidence="7 8">NRRL 13308</strain>
    </source>
</reference>
<evidence type="ECO:0000259" key="6">
    <source>
        <dbReference type="Pfam" id="PF24883"/>
    </source>
</evidence>
<dbReference type="Gene3D" id="3.40.50.1580">
    <property type="entry name" value="Nucleoside phosphorylase domain"/>
    <property type="match status" value="1"/>
</dbReference>
<feature type="repeat" description="ANK" evidence="3">
    <location>
        <begin position="1299"/>
        <end position="1327"/>
    </location>
</feature>
<dbReference type="Pfam" id="PF22939">
    <property type="entry name" value="WHD_GPIID"/>
    <property type="match status" value="1"/>
</dbReference>
<dbReference type="OrthoDB" id="20872at2759"/>
<feature type="repeat" description="ANK" evidence="3">
    <location>
        <begin position="886"/>
        <end position="913"/>
    </location>
</feature>
<feature type="repeat" description="ANK" evidence="3">
    <location>
        <begin position="958"/>
        <end position="990"/>
    </location>
</feature>
<gene>
    <name evidence="7" type="ORF">FACUT_13079</name>
</gene>
<dbReference type="PANTHER" id="PTHR24126">
    <property type="entry name" value="ANKYRIN REPEAT, PH AND SEC7 DOMAIN CONTAINING PROTEIN SECG-RELATED"/>
    <property type="match status" value="1"/>
</dbReference>
<keyword evidence="8" id="KW-1185">Reference proteome</keyword>
<feature type="repeat" description="ANK" evidence="3">
    <location>
        <begin position="1018"/>
        <end position="1050"/>
    </location>
</feature>
<dbReference type="GO" id="GO:0009116">
    <property type="term" value="P:nucleoside metabolic process"/>
    <property type="evidence" value="ECO:0007669"/>
    <property type="project" value="InterPro"/>
</dbReference>
<dbReference type="Pfam" id="PF12796">
    <property type="entry name" value="Ank_2"/>
    <property type="match status" value="6"/>
</dbReference>
<dbReference type="Pfam" id="PF24883">
    <property type="entry name" value="NPHP3_N"/>
    <property type="match status" value="1"/>
</dbReference>
<evidence type="ECO:0000259" key="5">
    <source>
        <dbReference type="Pfam" id="PF22939"/>
    </source>
</evidence>
<feature type="domain" description="GPI inositol-deacylase winged helix" evidence="5">
    <location>
        <begin position="714"/>
        <end position="790"/>
    </location>
</feature>
<organism evidence="7 8">
    <name type="scientific">Fusarium acutatum</name>
    <dbReference type="NCBI Taxonomy" id="78861"/>
    <lineage>
        <taxon>Eukaryota</taxon>
        <taxon>Fungi</taxon>
        <taxon>Dikarya</taxon>
        <taxon>Ascomycota</taxon>
        <taxon>Pezizomycotina</taxon>
        <taxon>Sordariomycetes</taxon>
        <taxon>Hypocreomycetidae</taxon>
        <taxon>Hypocreales</taxon>
        <taxon>Nectriaceae</taxon>
        <taxon>Fusarium</taxon>
        <taxon>Fusarium fujikuroi species complex</taxon>
    </lineage>
</organism>
<evidence type="ECO:0000256" key="1">
    <source>
        <dbReference type="ARBA" id="ARBA00022737"/>
    </source>
</evidence>
<feature type="domain" description="Nephrocystin 3-like N-terminal" evidence="6">
    <location>
        <begin position="426"/>
        <end position="591"/>
    </location>
</feature>
<dbReference type="SUPFAM" id="SSF53167">
    <property type="entry name" value="Purine and uridine phosphorylases"/>
    <property type="match status" value="1"/>
</dbReference>
<keyword evidence="2 3" id="KW-0040">ANK repeat</keyword>
<keyword evidence="1" id="KW-0677">Repeat</keyword>
<protein>
    <submittedName>
        <fullName evidence="7">Ankyrin repeat</fullName>
    </submittedName>
</protein>
<dbReference type="PROSITE" id="PS50088">
    <property type="entry name" value="ANK_REPEAT"/>
    <property type="match status" value="10"/>
</dbReference>
<feature type="repeat" description="ANK" evidence="3">
    <location>
        <begin position="1159"/>
        <end position="1191"/>
    </location>
</feature>
<feature type="repeat" description="ANK" evidence="3">
    <location>
        <begin position="1265"/>
        <end position="1289"/>
    </location>
</feature>
<dbReference type="InterPro" id="IPR027417">
    <property type="entry name" value="P-loop_NTPase"/>
</dbReference>
<dbReference type="EMBL" id="JAADJF010000510">
    <property type="protein sequence ID" value="KAF4415810.1"/>
    <property type="molecule type" value="Genomic_DNA"/>
</dbReference>
<dbReference type="SUPFAM" id="SSF48403">
    <property type="entry name" value="Ankyrin repeat"/>
    <property type="match status" value="2"/>
</dbReference>
<dbReference type="InterPro" id="IPR056884">
    <property type="entry name" value="NPHP3-like_N"/>
</dbReference>
<dbReference type="Proteomes" id="UP000536711">
    <property type="component" value="Unassembled WGS sequence"/>
</dbReference>
<evidence type="ECO:0000256" key="3">
    <source>
        <dbReference type="PROSITE-ProRule" id="PRU00023"/>
    </source>
</evidence>
<dbReference type="PANTHER" id="PTHR24126:SF14">
    <property type="entry name" value="ANK_REP_REGION DOMAIN-CONTAINING PROTEIN"/>
    <property type="match status" value="1"/>
</dbReference>
<evidence type="ECO:0000313" key="7">
    <source>
        <dbReference type="EMBL" id="KAF4415810.1"/>
    </source>
</evidence>
<feature type="repeat" description="ANK" evidence="3">
    <location>
        <begin position="914"/>
        <end position="946"/>
    </location>
</feature>
<dbReference type="InterPro" id="IPR036770">
    <property type="entry name" value="Ankyrin_rpt-contain_sf"/>
</dbReference>
<dbReference type="GO" id="GO:0003824">
    <property type="term" value="F:catalytic activity"/>
    <property type="evidence" value="ECO:0007669"/>
    <property type="project" value="InterPro"/>
</dbReference>
<evidence type="ECO:0000313" key="8">
    <source>
        <dbReference type="Proteomes" id="UP000536711"/>
    </source>
</evidence>
<name>A0A8H4J9N5_9HYPO</name>